<comment type="caution">
    <text evidence="1">The sequence shown here is derived from an EMBL/GenBank/DDBJ whole genome shotgun (WGS) entry which is preliminary data.</text>
</comment>
<sequence length="155" mass="16478">MHDHDDLLARLTSIAAEVDPVPDAVRRAARAAIATRDLDGQLARLVADSAAPSPALAYQPVRRADLADDRFLTFDGGGLVVELEVTGAADGLTLIGQLIGAHPAECVLEHGDGRREVLRLDALGRFLLTRVSPGPVRLRCRDLAGTAVTTSWVNL</sequence>
<keyword evidence="2" id="KW-1185">Reference proteome</keyword>
<gene>
    <name evidence="1" type="ORF">DLJ46_21570</name>
</gene>
<protein>
    <submittedName>
        <fullName evidence="1">Uncharacterized protein</fullName>
    </submittedName>
</protein>
<dbReference type="Proteomes" id="UP000245683">
    <property type="component" value="Unassembled WGS sequence"/>
</dbReference>
<name>A0A317JXU9_9ACTN</name>
<organism evidence="1 2">
    <name type="scientific">Micromonospora globispora</name>
    <dbReference type="NCBI Taxonomy" id="1450148"/>
    <lineage>
        <taxon>Bacteria</taxon>
        <taxon>Bacillati</taxon>
        <taxon>Actinomycetota</taxon>
        <taxon>Actinomycetes</taxon>
        <taxon>Micromonosporales</taxon>
        <taxon>Micromonosporaceae</taxon>
        <taxon>Micromonospora</taxon>
    </lineage>
</organism>
<proteinExistence type="predicted"/>
<dbReference type="AlphaFoldDB" id="A0A317JXU9"/>
<evidence type="ECO:0000313" key="2">
    <source>
        <dbReference type="Proteomes" id="UP000245683"/>
    </source>
</evidence>
<reference evidence="2" key="1">
    <citation type="submission" date="2018-05" db="EMBL/GenBank/DDBJ databases">
        <title>Micromonospora globispora sp. nov. and Micromonospora rugosa sp. nov., isolated from marine sediment.</title>
        <authorList>
            <person name="Carro L."/>
            <person name="Aysel V."/>
            <person name="Cetin D."/>
            <person name="Igual J.M."/>
            <person name="Klenk H.-P."/>
            <person name="Trujillo M.E."/>
            <person name="Sahin N."/>
        </authorList>
    </citation>
    <scope>NUCLEOTIDE SEQUENCE [LARGE SCALE GENOMIC DNA]</scope>
    <source>
        <strain evidence="2">S2904</strain>
    </source>
</reference>
<accession>A0A317JXU9</accession>
<dbReference type="RefSeq" id="WP_109946436.1">
    <property type="nucleotide sequence ID" value="NZ_QGGF01000224.1"/>
</dbReference>
<evidence type="ECO:0000313" key="1">
    <source>
        <dbReference type="EMBL" id="PWU45385.1"/>
    </source>
</evidence>
<dbReference type="EMBL" id="QGSV01000256">
    <property type="protein sequence ID" value="PWU45385.1"/>
    <property type="molecule type" value="Genomic_DNA"/>
</dbReference>
<dbReference type="OrthoDB" id="3397311at2"/>